<dbReference type="GO" id="GO:0016020">
    <property type="term" value="C:membrane"/>
    <property type="evidence" value="ECO:0007669"/>
    <property type="project" value="InterPro"/>
</dbReference>
<proteinExistence type="predicted"/>
<feature type="compositionally biased region" description="Polar residues" evidence="1">
    <location>
        <begin position="75"/>
        <end position="90"/>
    </location>
</feature>
<sequence>MCLLLNKHITAKHQQYASNTIDNKGSVNTFIQMPDTGIEKKKNQDQSNRFKITETQRPLEGRTINTIPEKKKNQDTTSTKNTLVHNEQPNSLPLDANVLSDLLNTLISKQNSVKNNDKIKLNFIIKKNNNHDDITSNIIKNNEINVYKRMISESIQKKFYNASNYTGKKCDLRIKLAPDGTLLSITAISGDISLCQAAIIATKSAKIPKPPNTDVYEVFKNIILNFSPQ</sequence>
<dbReference type="GO" id="GO:0019534">
    <property type="term" value="F:toxin transmembrane transporter activity"/>
    <property type="evidence" value="ECO:0007669"/>
    <property type="project" value="InterPro"/>
</dbReference>
<evidence type="ECO:0000256" key="1">
    <source>
        <dbReference type="SAM" id="MobiDB-lite"/>
    </source>
</evidence>
<dbReference type="Proteomes" id="UP001056209">
    <property type="component" value="Chromosome"/>
</dbReference>
<evidence type="ECO:0000313" key="3">
    <source>
        <dbReference type="Proteomes" id="UP001056209"/>
    </source>
</evidence>
<dbReference type="GO" id="GO:0043213">
    <property type="term" value="P:bacteriocin transport"/>
    <property type="evidence" value="ECO:0007669"/>
    <property type="project" value="InterPro"/>
</dbReference>
<dbReference type="InterPro" id="IPR014161">
    <property type="entry name" value="Tol-Pal_TolA"/>
</dbReference>
<accession>A0A9Q8X2X9</accession>
<dbReference type="RefSeq" id="WP_250248869.1">
    <property type="nucleotide sequence ID" value="NZ_CP097753.1"/>
</dbReference>
<evidence type="ECO:0000313" key="2">
    <source>
        <dbReference type="EMBL" id="URJ28414.1"/>
    </source>
</evidence>
<dbReference type="AlphaFoldDB" id="A0A9Q8X2X9"/>
<dbReference type="EMBL" id="CP097753">
    <property type="protein sequence ID" value="URJ28414.1"/>
    <property type="molecule type" value="Genomic_DNA"/>
</dbReference>
<protein>
    <submittedName>
        <fullName evidence="2">Cell envelope integrity protein TolA</fullName>
    </submittedName>
</protein>
<dbReference type="Pfam" id="PF06519">
    <property type="entry name" value="TolA"/>
    <property type="match status" value="1"/>
</dbReference>
<dbReference type="SUPFAM" id="SSF74653">
    <property type="entry name" value="TolA/TonB C-terminal domain"/>
    <property type="match status" value="1"/>
</dbReference>
<dbReference type="NCBIfam" id="TIGR02794">
    <property type="entry name" value="tolA_full"/>
    <property type="match status" value="1"/>
</dbReference>
<reference evidence="2" key="1">
    <citation type="submission" date="2022-05" db="EMBL/GenBank/DDBJ databases">
        <title>Impact of host demography and evolutionary history on endosymbiont molecular evolution: a test in carpenter ants (Genus Camponotus) and their Blochmannia endosymbionts.</title>
        <authorList>
            <person name="Manthey J.D."/>
            <person name="Giron J.C."/>
            <person name="Hruska J.P."/>
        </authorList>
    </citation>
    <scope>NUCLEOTIDE SEQUENCE</scope>
    <source>
        <strain evidence="2">C-039</strain>
    </source>
</reference>
<dbReference type="Gene3D" id="3.30.1150.10">
    <property type="match status" value="1"/>
</dbReference>
<gene>
    <name evidence="2" type="primary">tolA</name>
    <name evidence="2" type="ORF">M9393_01520</name>
</gene>
<feature type="region of interest" description="Disordered" evidence="1">
    <location>
        <begin position="65"/>
        <end position="90"/>
    </location>
</feature>
<organism evidence="2 3">
    <name type="scientific">Candidatus Blochmannia vicinus</name>
    <name type="common">nom. nud.</name>
    <dbReference type="NCBI Taxonomy" id="251540"/>
    <lineage>
        <taxon>Bacteria</taxon>
        <taxon>Pseudomonadati</taxon>
        <taxon>Pseudomonadota</taxon>
        <taxon>Gammaproteobacteria</taxon>
        <taxon>Enterobacterales</taxon>
        <taxon>Enterobacteriaceae</taxon>
        <taxon>ant endosymbionts</taxon>
        <taxon>Candidatus Blochmanniella</taxon>
    </lineage>
</organism>
<name>A0A9Q8X2X9_9ENTR</name>